<dbReference type="EMBL" id="JAGGNH010000010">
    <property type="protein sequence ID" value="KAJ0961970.1"/>
    <property type="molecule type" value="Genomic_DNA"/>
</dbReference>
<keyword evidence="3" id="KW-1185">Reference proteome</keyword>
<sequence length="151" mass="17062">MEIHNYLDAVAVLGILKEETLVRSTLRTTIVDNDEQQYYYPLDESMVEVISVKIDSMYDLYCTIQVTDGVGSQSLYETTRDESVKTKPGEQLILQHNPVDRSILAYDSFTIHMDLKDAVRDDDGFSKCSAEFPALLSGTSEKSIFGKSYEI</sequence>
<evidence type="ECO:0000313" key="2">
    <source>
        <dbReference type="EMBL" id="KAJ0961970.1"/>
    </source>
</evidence>
<dbReference type="Proteomes" id="UP001085076">
    <property type="component" value="Miscellaneous, Linkage group lg10"/>
</dbReference>
<name>A0A9D5BWI6_9LILI</name>
<reference evidence="2" key="1">
    <citation type="submission" date="2021-03" db="EMBL/GenBank/DDBJ databases">
        <authorList>
            <person name="Li Z."/>
            <person name="Yang C."/>
        </authorList>
    </citation>
    <scope>NUCLEOTIDE SEQUENCE</scope>
    <source>
        <strain evidence="2">Dzin_1.0</strain>
        <tissue evidence="2">Leaf</tissue>
    </source>
</reference>
<proteinExistence type="predicted"/>
<evidence type="ECO:0000313" key="3">
    <source>
        <dbReference type="Proteomes" id="UP001085076"/>
    </source>
</evidence>
<accession>A0A9D5BWI6</accession>
<dbReference type="Pfam" id="PF20241">
    <property type="entry name" value="DUF6598"/>
    <property type="match status" value="1"/>
</dbReference>
<dbReference type="AlphaFoldDB" id="A0A9D5BWI6"/>
<organism evidence="2 3">
    <name type="scientific">Dioscorea zingiberensis</name>
    <dbReference type="NCBI Taxonomy" id="325984"/>
    <lineage>
        <taxon>Eukaryota</taxon>
        <taxon>Viridiplantae</taxon>
        <taxon>Streptophyta</taxon>
        <taxon>Embryophyta</taxon>
        <taxon>Tracheophyta</taxon>
        <taxon>Spermatophyta</taxon>
        <taxon>Magnoliopsida</taxon>
        <taxon>Liliopsida</taxon>
        <taxon>Dioscoreales</taxon>
        <taxon>Dioscoreaceae</taxon>
        <taxon>Dioscorea</taxon>
    </lineage>
</organism>
<protein>
    <recommendedName>
        <fullName evidence="1">DUF6598 domain-containing protein</fullName>
    </recommendedName>
</protein>
<reference evidence="2" key="2">
    <citation type="journal article" date="2022" name="Hortic Res">
        <title>The genome of Dioscorea zingiberensis sheds light on the biosynthesis, origin and evolution of the medicinally important diosgenin saponins.</title>
        <authorList>
            <person name="Li Y."/>
            <person name="Tan C."/>
            <person name="Li Z."/>
            <person name="Guo J."/>
            <person name="Li S."/>
            <person name="Chen X."/>
            <person name="Wang C."/>
            <person name="Dai X."/>
            <person name="Yang H."/>
            <person name="Song W."/>
            <person name="Hou L."/>
            <person name="Xu J."/>
            <person name="Tong Z."/>
            <person name="Xu A."/>
            <person name="Yuan X."/>
            <person name="Wang W."/>
            <person name="Yang Q."/>
            <person name="Chen L."/>
            <person name="Sun Z."/>
            <person name="Wang K."/>
            <person name="Pan B."/>
            <person name="Chen J."/>
            <person name="Bao Y."/>
            <person name="Liu F."/>
            <person name="Qi X."/>
            <person name="Gang D.R."/>
            <person name="Wen J."/>
            <person name="Li J."/>
        </authorList>
    </citation>
    <scope>NUCLEOTIDE SEQUENCE</scope>
    <source>
        <strain evidence="2">Dzin_1.0</strain>
    </source>
</reference>
<comment type="caution">
    <text evidence="2">The sequence shown here is derived from an EMBL/GenBank/DDBJ whole genome shotgun (WGS) entry which is preliminary data.</text>
</comment>
<dbReference type="InterPro" id="IPR046533">
    <property type="entry name" value="DUF6598"/>
</dbReference>
<evidence type="ECO:0000259" key="1">
    <source>
        <dbReference type="Pfam" id="PF20241"/>
    </source>
</evidence>
<gene>
    <name evidence="2" type="ORF">J5N97_029798</name>
</gene>
<feature type="domain" description="DUF6598" evidence="1">
    <location>
        <begin position="46"/>
        <end position="130"/>
    </location>
</feature>